<protein>
    <submittedName>
        <fullName evidence="1">Uncharacterized protein</fullName>
    </submittedName>
</protein>
<evidence type="ECO:0000313" key="2">
    <source>
        <dbReference type="Proteomes" id="UP001195769"/>
    </source>
</evidence>
<accession>A0AAD4DRV7</accession>
<dbReference type="EMBL" id="JABBWK010000123">
    <property type="protein sequence ID" value="KAG1891766.1"/>
    <property type="molecule type" value="Genomic_DNA"/>
</dbReference>
<dbReference type="InterPro" id="IPR008949">
    <property type="entry name" value="Isoprenoid_synthase_dom_sf"/>
</dbReference>
<proteinExistence type="predicted"/>
<name>A0AAD4DRV7_9AGAM</name>
<gene>
    <name evidence="1" type="ORF">F5891DRAFT_986576</name>
</gene>
<comment type="caution">
    <text evidence="1">The sequence shown here is derived from an EMBL/GenBank/DDBJ whole genome shotgun (WGS) entry which is preliminary data.</text>
</comment>
<dbReference type="Pfam" id="PF19086">
    <property type="entry name" value="Terpene_syn_C_2"/>
    <property type="match status" value="1"/>
</dbReference>
<dbReference type="AlphaFoldDB" id="A0AAD4DRV7"/>
<dbReference type="Gene3D" id="1.10.600.10">
    <property type="entry name" value="Farnesyl Diphosphate Synthase"/>
    <property type="match status" value="1"/>
</dbReference>
<organism evidence="1 2">
    <name type="scientific">Suillus fuscotomentosus</name>
    <dbReference type="NCBI Taxonomy" id="1912939"/>
    <lineage>
        <taxon>Eukaryota</taxon>
        <taxon>Fungi</taxon>
        <taxon>Dikarya</taxon>
        <taxon>Basidiomycota</taxon>
        <taxon>Agaricomycotina</taxon>
        <taxon>Agaricomycetes</taxon>
        <taxon>Agaricomycetidae</taxon>
        <taxon>Boletales</taxon>
        <taxon>Suillineae</taxon>
        <taxon>Suillaceae</taxon>
        <taxon>Suillus</taxon>
    </lineage>
</organism>
<evidence type="ECO:0000313" key="1">
    <source>
        <dbReference type="EMBL" id="KAG1891766.1"/>
    </source>
</evidence>
<reference evidence="1" key="1">
    <citation type="journal article" date="2020" name="New Phytol.">
        <title>Comparative genomics reveals dynamic genome evolution in host specialist ectomycorrhizal fungi.</title>
        <authorList>
            <person name="Lofgren L.A."/>
            <person name="Nguyen N.H."/>
            <person name="Vilgalys R."/>
            <person name="Ruytinx J."/>
            <person name="Liao H.L."/>
            <person name="Branco S."/>
            <person name="Kuo A."/>
            <person name="LaButti K."/>
            <person name="Lipzen A."/>
            <person name="Andreopoulos W."/>
            <person name="Pangilinan J."/>
            <person name="Riley R."/>
            <person name="Hundley H."/>
            <person name="Na H."/>
            <person name="Barry K."/>
            <person name="Grigoriev I.V."/>
            <person name="Stajich J.E."/>
            <person name="Kennedy P.G."/>
        </authorList>
    </citation>
    <scope>NUCLEOTIDE SEQUENCE</scope>
    <source>
        <strain evidence="1">FC203</strain>
    </source>
</reference>
<keyword evidence="2" id="KW-1185">Reference proteome</keyword>
<dbReference type="SUPFAM" id="SSF48576">
    <property type="entry name" value="Terpenoid synthases"/>
    <property type="match status" value="1"/>
</dbReference>
<dbReference type="Proteomes" id="UP001195769">
    <property type="component" value="Unassembled WGS sequence"/>
</dbReference>
<sequence>MPYMILIRYDQKVNASLVKSYDNFGFAQSNPQALDHEQGHRHSINDYMKLQQYTMNLPDEVFHHHVIMDLAECITDLVLIDNVNQFWDMILYNKEQAAGNKDHNMISIIMLEVGLDISGAMAWAAHYHAEVQK</sequence>
<dbReference type="GeneID" id="64672091"/>
<dbReference type="RefSeq" id="XP_041218242.1">
    <property type="nucleotide sequence ID" value="XM_041377793.1"/>
</dbReference>